<dbReference type="PANTHER" id="PTHR34801">
    <property type="entry name" value="EXPRESSED PROTEIN"/>
    <property type="match status" value="1"/>
</dbReference>
<sequence>MKTGWIGLGAITVYTYSKNNSIPNNLGVHEGRLAKLPYARKGVSTQTNNFEKQIEPMKFKGSLEKSKERIKKIINRYSNSKIIKEEKNYLHVVFESSKMKFKDDVEFYFNEEKKIIDCRSVARVGYYDFKVNRKRYAKIREEYR</sequence>
<dbReference type="OrthoDB" id="9793534at2"/>
<dbReference type="Proteomes" id="UP000216024">
    <property type="component" value="Unassembled WGS sequence"/>
</dbReference>
<dbReference type="AlphaFoldDB" id="A0A267MJU0"/>
<reference evidence="1 2" key="1">
    <citation type="submission" date="2017-06" db="EMBL/GenBank/DDBJ databases">
        <title>Draft genome sequence of anaerobic fermentative bacterium Anaeromicrobium sediminis DY2726D isolated from West Pacific Ocean sediments.</title>
        <authorList>
            <person name="Zeng X."/>
        </authorList>
    </citation>
    <scope>NUCLEOTIDE SEQUENCE [LARGE SCALE GENOMIC DNA]</scope>
    <source>
        <strain evidence="1 2">DY2726D</strain>
    </source>
</reference>
<evidence type="ECO:0000313" key="2">
    <source>
        <dbReference type="Proteomes" id="UP000216024"/>
    </source>
</evidence>
<dbReference type="PIRSF" id="PIRSF026426">
    <property type="entry name" value="DUF1499"/>
    <property type="match status" value="1"/>
</dbReference>
<comment type="caution">
    <text evidence="1">The sequence shown here is derived from an EMBL/GenBank/DDBJ whole genome shotgun (WGS) entry which is preliminary data.</text>
</comment>
<dbReference type="EMBL" id="NIBG01000006">
    <property type="protein sequence ID" value="PAB59682.1"/>
    <property type="molecule type" value="Genomic_DNA"/>
</dbReference>
<name>A0A267MJU0_9FIRM</name>
<keyword evidence="2" id="KW-1185">Reference proteome</keyword>
<evidence type="ECO:0008006" key="3">
    <source>
        <dbReference type="Google" id="ProtNLM"/>
    </source>
</evidence>
<dbReference type="Pfam" id="PF07386">
    <property type="entry name" value="DUF1499"/>
    <property type="match status" value="1"/>
</dbReference>
<organism evidence="1 2">
    <name type="scientific">Anaeromicrobium sediminis</name>
    <dbReference type="NCBI Taxonomy" id="1478221"/>
    <lineage>
        <taxon>Bacteria</taxon>
        <taxon>Bacillati</taxon>
        <taxon>Bacillota</taxon>
        <taxon>Clostridia</taxon>
        <taxon>Peptostreptococcales</taxon>
        <taxon>Thermotaleaceae</taxon>
        <taxon>Anaeromicrobium</taxon>
    </lineage>
</organism>
<evidence type="ECO:0000313" key="1">
    <source>
        <dbReference type="EMBL" id="PAB59682.1"/>
    </source>
</evidence>
<dbReference type="InterPro" id="IPR010865">
    <property type="entry name" value="DUF1499"/>
</dbReference>
<proteinExistence type="predicted"/>
<gene>
    <name evidence="1" type="ORF">CCE28_08945</name>
</gene>
<accession>A0A267MJU0</accession>
<dbReference type="RefSeq" id="WP_095133120.1">
    <property type="nucleotide sequence ID" value="NZ_NIBG01000006.1"/>
</dbReference>
<dbReference type="PANTHER" id="PTHR34801:SF6">
    <property type="entry name" value="SLL1620 PROTEIN"/>
    <property type="match status" value="1"/>
</dbReference>
<protein>
    <recommendedName>
        <fullName evidence="3">DUF1499 domain-containing protein</fullName>
    </recommendedName>
</protein>